<accession>A0A8T1V9Y8</accession>
<comment type="caution">
    <text evidence="2">The sequence shown here is derived from an EMBL/GenBank/DDBJ whole genome shotgun (WGS) entry which is preliminary data.</text>
</comment>
<keyword evidence="3" id="KW-1185">Reference proteome</keyword>
<dbReference type="EMBL" id="JAGDFM010000479">
    <property type="protein sequence ID" value="KAG7377815.1"/>
    <property type="molecule type" value="Genomic_DNA"/>
</dbReference>
<evidence type="ECO:0000313" key="3">
    <source>
        <dbReference type="Proteomes" id="UP000694044"/>
    </source>
</evidence>
<name>A0A8T1V9Y8_9STRA</name>
<sequence>MSIRCLAYQHTREQKMPNGVQAHLRGDTVVSAAQSWMLICAGLPRWRAIWFMQCVGGEARSEAHGAHVMGHPPSDERLEFTNLEVGCGNGRFWHIWNHCDRAYETSKQPDGKFALCEPKQIKGRIETFKSHLKHCPHFKAYVKACASANALPGADSERSTSGGTHFYDDGVLS</sequence>
<evidence type="ECO:0000313" key="2">
    <source>
        <dbReference type="EMBL" id="KAG7377815.1"/>
    </source>
</evidence>
<evidence type="ECO:0000313" key="1">
    <source>
        <dbReference type="EMBL" id="KAG7377802.1"/>
    </source>
</evidence>
<dbReference type="AlphaFoldDB" id="A0A8T1V9Y8"/>
<protein>
    <submittedName>
        <fullName evidence="2">Uncharacterized protein</fullName>
    </submittedName>
</protein>
<gene>
    <name evidence="1" type="ORF">PHYPSEUDO_010940</name>
    <name evidence="2" type="ORF">PHYPSEUDO_010953</name>
</gene>
<proteinExistence type="predicted"/>
<organism evidence="2 3">
    <name type="scientific">Phytophthora pseudosyringae</name>
    <dbReference type="NCBI Taxonomy" id="221518"/>
    <lineage>
        <taxon>Eukaryota</taxon>
        <taxon>Sar</taxon>
        <taxon>Stramenopiles</taxon>
        <taxon>Oomycota</taxon>
        <taxon>Peronosporomycetes</taxon>
        <taxon>Peronosporales</taxon>
        <taxon>Peronosporaceae</taxon>
        <taxon>Phytophthora</taxon>
    </lineage>
</organism>
<dbReference type="EMBL" id="JAGDFM010000479">
    <property type="protein sequence ID" value="KAG7377802.1"/>
    <property type="molecule type" value="Genomic_DNA"/>
</dbReference>
<dbReference type="OrthoDB" id="127306at2759"/>
<reference evidence="2" key="1">
    <citation type="submission" date="2021-02" db="EMBL/GenBank/DDBJ databases">
        <authorList>
            <person name="Palmer J.M."/>
        </authorList>
    </citation>
    <scope>NUCLEOTIDE SEQUENCE</scope>
    <source>
        <strain evidence="2">SCRP734</strain>
    </source>
</reference>
<dbReference type="Proteomes" id="UP000694044">
    <property type="component" value="Unassembled WGS sequence"/>
</dbReference>